<evidence type="ECO:0000256" key="5">
    <source>
        <dbReference type="ARBA" id="ARBA00022989"/>
    </source>
</evidence>
<accession>A0A9X2DAJ5</accession>
<sequence>MSAGHTHGHSHGHALPADHRGRLAVVLAITSTVLVAEVVGAVLSGSLALLTDAAHMLTDVAGLVLGLVAASLARRPSTDTHSWGWRRAEVLGAAAQAAVLLGVGLYVLVEAVSRLLDPGEVDAGPMLVFGVVGLVGNIVGLAILAGARGADLNLRAAFLEVLNDTLGSVAVLVAAGVVLATGWQRADPVASLLIVALIVPRTLVLLGSAGRVLLEATPPGLDVTTLRARLGTHPHVEAVHDLHVTQVATGLPTLTAHVVVADECFLDGHLGPLLDDLQSLLATDFDVAHSTLQFESRQHAEHEHAAHP</sequence>
<dbReference type="InterPro" id="IPR027469">
    <property type="entry name" value="Cation_efflux_TMD_sf"/>
</dbReference>
<keyword evidence="7 8" id="KW-0472">Membrane</keyword>
<feature type="transmembrane region" description="Helical" evidence="8">
    <location>
        <begin position="53"/>
        <end position="70"/>
    </location>
</feature>
<evidence type="ECO:0000259" key="10">
    <source>
        <dbReference type="Pfam" id="PF16916"/>
    </source>
</evidence>
<keyword evidence="4 8" id="KW-0812">Transmembrane</keyword>
<dbReference type="RefSeq" id="WP_250828551.1">
    <property type="nucleotide sequence ID" value="NZ_JAMOIL010000032.1"/>
</dbReference>
<dbReference type="AlphaFoldDB" id="A0A9X2DAJ5"/>
<evidence type="ECO:0000256" key="8">
    <source>
        <dbReference type="SAM" id="Phobius"/>
    </source>
</evidence>
<evidence type="ECO:0000256" key="2">
    <source>
        <dbReference type="ARBA" id="ARBA00008873"/>
    </source>
</evidence>
<reference evidence="11" key="1">
    <citation type="submission" date="2022-05" db="EMBL/GenBank/DDBJ databases">
        <authorList>
            <person name="Tuo L."/>
        </authorList>
    </citation>
    <scope>NUCLEOTIDE SEQUENCE</scope>
    <source>
        <strain evidence="11">BSK12Z-4</strain>
    </source>
</reference>
<proteinExistence type="inferred from homology"/>
<evidence type="ECO:0000313" key="11">
    <source>
        <dbReference type="EMBL" id="MCM0622323.1"/>
    </source>
</evidence>
<feature type="transmembrane region" description="Helical" evidence="8">
    <location>
        <begin position="23"/>
        <end position="47"/>
    </location>
</feature>
<dbReference type="NCBIfam" id="TIGR01297">
    <property type="entry name" value="CDF"/>
    <property type="match status" value="1"/>
</dbReference>
<dbReference type="GO" id="GO:0005886">
    <property type="term" value="C:plasma membrane"/>
    <property type="evidence" value="ECO:0007669"/>
    <property type="project" value="TreeGrafter"/>
</dbReference>
<feature type="transmembrane region" description="Helical" evidence="8">
    <location>
        <begin position="129"/>
        <end position="149"/>
    </location>
</feature>
<feature type="domain" description="Cation efflux protein transmembrane" evidence="9">
    <location>
        <begin position="24"/>
        <end position="214"/>
    </location>
</feature>
<dbReference type="InterPro" id="IPR002524">
    <property type="entry name" value="Cation_efflux"/>
</dbReference>
<dbReference type="Pfam" id="PF01545">
    <property type="entry name" value="Cation_efflux"/>
    <property type="match status" value="1"/>
</dbReference>
<gene>
    <name evidence="11" type="ORF">M8330_18680</name>
</gene>
<comment type="caution">
    <text evidence="11">The sequence shown here is derived from an EMBL/GenBank/DDBJ whole genome shotgun (WGS) entry which is preliminary data.</text>
</comment>
<keyword evidence="12" id="KW-1185">Reference proteome</keyword>
<feature type="transmembrane region" description="Helical" evidence="8">
    <location>
        <begin position="161"/>
        <end position="183"/>
    </location>
</feature>
<evidence type="ECO:0000256" key="1">
    <source>
        <dbReference type="ARBA" id="ARBA00004141"/>
    </source>
</evidence>
<dbReference type="GO" id="GO:0005385">
    <property type="term" value="F:zinc ion transmembrane transporter activity"/>
    <property type="evidence" value="ECO:0007669"/>
    <property type="project" value="TreeGrafter"/>
</dbReference>
<comment type="similarity">
    <text evidence="2">Belongs to the cation diffusion facilitator (CDF) transporter (TC 2.A.4) family. SLC30A subfamily.</text>
</comment>
<evidence type="ECO:0000256" key="7">
    <source>
        <dbReference type="ARBA" id="ARBA00023136"/>
    </source>
</evidence>
<dbReference type="Pfam" id="PF16916">
    <property type="entry name" value="ZT_dimer"/>
    <property type="match status" value="1"/>
</dbReference>
<dbReference type="InterPro" id="IPR058533">
    <property type="entry name" value="Cation_efflux_TM"/>
</dbReference>
<dbReference type="SUPFAM" id="SSF161111">
    <property type="entry name" value="Cation efflux protein transmembrane domain-like"/>
    <property type="match status" value="1"/>
</dbReference>
<evidence type="ECO:0000256" key="4">
    <source>
        <dbReference type="ARBA" id="ARBA00022692"/>
    </source>
</evidence>
<evidence type="ECO:0000256" key="6">
    <source>
        <dbReference type="ARBA" id="ARBA00023065"/>
    </source>
</evidence>
<dbReference type="PANTHER" id="PTHR11562">
    <property type="entry name" value="CATION EFFLUX PROTEIN/ ZINC TRANSPORTER"/>
    <property type="match status" value="1"/>
</dbReference>
<keyword evidence="6" id="KW-0406">Ion transport</keyword>
<dbReference type="Gene3D" id="1.20.1510.10">
    <property type="entry name" value="Cation efflux protein transmembrane domain"/>
    <property type="match status" value="1"/>
</dbReference>
<dbReference type="EMBL" id="JAMOIL010000032">
    <property type="protein sequence ID" value="MCM0622323.1"/>
    <property type="molecule type" value="Genomic_DNA"/>
</dbReference>
<feature type="domain" description="Cation efflux protein cytoplasmic" evidence="10">
    <location>
        <begin position="218"/>
        <end position="296"/>
    </location>
</feature>
<dbReference type="InterPro" id="IPR027470">
    <property type="entry name" value="Cation_efflux_CTD"/>
</dbReference>
<comment type="subcellular location">
    <subcellularLocation>
        <location evidence="1">Membrane</location>
        <topology evidence="1">Multi-pass membrane protein</topology>
    </subcellularLocation>
</comment>
<dbReference type="Proteomes" id="UP001139485">
    <property type="component" value="Unassembled WGS sequence"/>
</dbReference>
<keyword evidence="3" id="KW-0813">Transport</keyword>
<evidence type="ECO:0000259" key="9">
    <source>
        <dbReference type="Pfam" id="PF01545"/>
    </source>
</evidence>
<name>A0A9X2DAJ5_9ACTN</name>
<protein>
    <submittedName>
        <fullName evidence="11">Cation diffusion facilitator family transporter</fullName>
    </submittedName>
</protein>
<dbReference type="PANTHER" id="PTHR11562:SF17">
    <property type="entry name" value="RE54080P-RELATED"/>
    <property type="match status" value="1"/>
</dbReference>
<keyword evidence="5 8" id="KW-1133">Transmembrane helix</keyword>
<evidence type="ECO:0000313" key="12">
    <source>
        <dbReference type="Proteomes" id="UP001139485"/>
    </source>
</evidence>
<feature type="transmembrane region" description="Helical" evidence="8">
    <location>
        <begin position="90"/>
        <end position="109"/>
    </location>
</feature>
<evidence type="ECO:0000256" key="3">
    <source>
        <dbReference type="ARBA" id="ARBA00022448"/>
    </source>
</evidence>
<dbReference type="InterPro" id="IPR050681">
    <property type="entry name" value="CDF/SLC30A"/>
</dbReference>
<organism evidence="11 12">
    <name type="scientific">Nocardioides bruguierae</name>
    <dbReference type="NCBI Taxonomy" id="2945102"/>
    <lineage>
        <taxon>Bacteria</taxon>
        <taxon>Bacillati</taxon>
        <taxon>Actinomycetota</taxon>
        <taxon>Actinomycetes</taxon>
        <taxon>Propionibacteriales</taxon>
        <taxon>Nocardioidaceae</taxon>
        <taxon>Nocardioides</taxon>
    </lineage>
</organism>